<evidence type="ECO:0000256" key="1">
    <source>
        <dbReference type="ARBA" id="ARBA00022468"/>
    </source>
</evidence>
<feature type="domain" description="Ras-GAP" evidence="4">
    <location>
        <begin position="1272"/>
        <end position="1468"/>
    </location>
</feature>
<feature type="domain" description="CRAL-TRIO" evidence="5">
    <location>
        <begin position="1624"/>
        <end position="1764"/>
    </location>
</feature>
<keyword evidence="1" id="KW-0343">GTPase activation</keyword>
<dbReference type="PANTHER" id="PTHR10194">
    <property type="entry name" value="RAS GTPASE-ACTIVATING PROTEINS"/>
    <property type="match status" value="1"/>
</dbReference>
<dbReference type="Gene3D" id="1.10.506.10">
    <property type="entry name" value="GTPase Activation - p120gap, domain 1"/>
    <property type="match status" value="2"/>
</dbReference>
<feature type="compositionally biased region" description="Acidic residues" evidence="3">
    <location>
        <begin position="110"/>
        <end position="119"/>
    </location>
</feature>
<dbReference type="Gene3D" id="3.40.525.10">
    <property type="entry name" value="CRAL-TRIO lipid binding domain"/>
    <property type="match status" value="1"/>
</dbReference>
<dbReference type="SMART" id="SM00323">
    <property type="entry name" value="RasGAP"/>
    <property type="match status" value="1"/>
</dbReference>
<dbReference type="PROSITE" id="PS50191">
    <property type="entry name" value="CRAL_TRIO"/>
    <property type="match status" value="1"/>
</dbReference>
<dbReference type="PANTHER" id="PTHR10194:SF142">
    <property type="entry name" value="NEUROFIBROMIN"/>
    <property type="match status" value="1"/>
</dbReference>
<organism evidence="6 7">
    <name type="scientific">Mortierella isabellina</name>
    <name type="common">Filamentous fungus</name>
    <name type="synonym">Umbelopsis isabellina</name>
    <dbReference type="NCBI Taxonomy" id="91625"/>
    <lineage>
        <taxon>Eukaryota</taxon>
        <taxon>Fungi</taxon>
        <taxon>Fungi incertae sedis</taxon>
        <taxon>Mucoromycota</taxon>
        <taxon>Mucoromycotina</taxon>
        <taxon>Umbelopsidomycetes</taxon>
        <taxon>Umbelopsidales</taxon>
        <taxon>Umbelopsidaceae</taxon>
        <taxon>Umbelopsis</taxon>
    </lineage>
</organism>
<dbReference type="Pfam" id="PF13716">
    <property type="entry name" value="CRAL_TRIO_2"/>
    <property type="match status" value="1"/>
</dbReference>
<comment type="caution">
    <text evidence="6">The sequence shown here is derived from an EMBL/GenBank/DDBJ whole genome shotgun (WGS) entry which is preliminary data.</text>
</comment>
<sequence length="2638" mass="296338">MSVDTKLILSLINRVAVRLPSNSGRRLESLEADPLMQQTVAALIELSKFRLSTIANQLISVLENVSKSSSLSMDDYVPYDVLQSQLFILRMLSACMQHHWKSCREASQDAEDSEEFTGDDDARSLQSSEDNASENGQDAASDLPPVLEDPPPLDEPLAKYIVNVLMRFIHQMAAIDDKAFAHYPSHTPGIARSEQHFLTSNSANSTGIIIDIYKAACRVIFYTSASNWNVIFAKVKARILYLTTTSDEHPETADLRLLECSALNSQRLTMVLTTLCSSFLHMKKNAQLAIAVSLRKAIWGWIETYPAEFVQLCQSQRRLEGSPEILFDICNSLADTSKRKAILWPLQTMLLILCPDVLMAAAMSEGRGTQSKKSIFLDTLRKTLRGSRSSDLACICYVDIFKASTYVSKSDTSALRHLVPEVENEIKEKLFDINRPLSSDNSISNLGIYVDQRALMSDCLIALFRLNPRNTVRSLVPICLDDRAPTLFKLSLLKACLTLASDEDWLSWNSCISIVYGALSAPLRKLFLELVKQEYNKSEASFNNSSTRKLNIGSNDKKQKKEIQMESDQKYELMLDLLRIYRVEPMLAIMGDEEDRFEQNCSLMLGITNCLRDRSQIIRMAAADCLYKLHATNYIVRWNQPNNMMETFWKISSVVVLDLSKQILDNRERDDSLKSLLDLLRRLLATRNDFIRAHQDIALNGSEIRERLQASVALEIALLVLLCSADTEICSGAIACFGHLCTEADLTETPDSPMQSPLTIVENLPVYVELSSGGVLVTGRKAQQKRIRKLLRMISNYTPGNLAAWEEAWKRWKLLTQIMTKPVEESREEGFDQGKKVGSIFHDKLNRNISKQSSTVFSRIEIDEERSLEWQNYTGFLAALGGCCLMSEVASPSPTKSRARAVDQYRRSTAPGESAGMVDKFIMEMVDLLVSDNVLVREVVKETLGADLSPGLFVILFRHLENVLSRCFDATGEAICSERYTLFVEQAISVLKLVLDRIADPSDSLFTVDFSGLINQYAMYLNKLGTHHVALRIKVKMCQLCEVLMNKKDHITLRQEIKLRNKLLEIIVEWTSDFSLKPDTQSTFNSVETSQNEKLHRDLDQACLKTIVALLHQLPLQPPEPVHETDLGQVKSRLFYKYFTFFLKLLNRCRISEIESSQQSHRNTQDLSMARVKGAAKDLGSLKDYTILAMSNLLSANVDAGLKYSLSMGYHEDTRTRTAFMQVLTNILNQGTEFETLAETALTDRYEKLVDMIVDADMNIAMSLCDVCPMSDLDEVAHILLTCFESRQKTLPLLKAAIEREVANTESETELFRRTSMATRLLSAFAKANGAEYMKTTLHKAMEIMSNKPPEERTFELDPSKVESGEDIARNKQNVIDTTDLFLNAICASTNDAPRAFREICYYILTSVRERFPEAKYTAVGGFIFLRFFCPAIVSPESDGLFKSSQPQSREIRRGQLIVTKVIQNLANNILFGAKETYMIILNDFLTSNIYKVTNFLREMSNLPSGSPTVQTEESTTQMEEGDYAKLHRYLFDNLERMTRDLAARKPTSAQDPETAQTWKKSFDKFSTLLAQLGRPPEIPQHDVSVPRTYTYGASNQLYTEFMRRNSHRSIEPISSKNIFFEGGVSKAGRPVFYFIARNISADNIDFELLIYHVLQVLERFLNKPVELLFDVTQFGPGNEIPNQWLNQLLQLLPPDVSETIATIYIYNANSHLRKYTKKLPRPLTHKVGKRIVFAVTLAELHEHIAPTEVRLPKSTVALETDPSAVFFPVSKLSHYRTVVAVTIKVGLEYIQIMTVRKQELFYNLSAVTNDVYHISSIDDITLVPQKRHGEDPNEFVIKYDKGKSSMAFSTAKRDAIVGVLRHNKRRYEISKPTNISERIIRPNDVPGRLLNMALLNIGSEDPNLRLAAYNLLYALSLTFRFDVGNQLLDAKDLCIPANSTGFIIAISEKLAVTEPSLTLEFLNECFVGFNKSSEPLRHLCLDYMAPWLPNLSIFARNGPEDNKQTLTKTKEVIRLLIDLTVTRNDMYNIVQAKIWKTLGKVDDLINLVLDAFVHFSVEHGVGSAQTEAMADTFVTLSNVAVRGKVIARLRKVLQRTSLKPARILTEHPAWTEIAVLIRFILMLSFNIQGPVKPYVPEIFHIVSMLAATGPTLIRTSVHGLVVNVIQTSCTTMPLPEGSLKKMQFLLTDISDSKHRLLFGLTKPHANAFTITQETMTDTAETMPLASLEAVVHTLLEALTFGAPSMDVANMWRARWMSLVTSSAFQFNPAIQPRAFVVLGCLAQEEVDDDLLYQILVALRGALAIFNESDSNLITSIMMCLKNIVESLPADSRYLQQLFWLAMALVQINHPATFATAVDLLQAALRALDANGLFNDEPVVDVLMAAREPLVGVARLLDEASGVNFETHFSFAVAGILMKGMKHSNPKNTVFQGLTTFLDIECKHTMEQNIVESKTLGYLAGLLPIAAKNLALKELLRLAGINDVEIENSEIGTTYFRIFDKLDIPNNTTALLLVSLLVTMLNSADNETERLFLYGILAEAAVAIPEVFALIYDNLLPRMNQIVVSSQTHPIIDSVKSILYTACSEPVFNQAKSQNRSQKAYLEELGFSALGDPMFGAAKTNVAKNAKLASELVELIIA</sequence>
<keyword evidence="2" id="KW-0597">Phosphoprotein</keyword>
<dbReference type="Pfam" id="PF00616">
    <property type="entry name" value="RasGAP"/>
    <property type="match status" value="1"/>
</dbReference>
<dbReference type="Gene3D" id="2.30.29.30">
    <property type="entry name" value="Pleckstrin-homology domain (PH domain)/Phosphotyrosine-binding domain (PTB)"/>
    <property type="match status" value="1"/>
</dbReference>
<proteinExistence type="predicted"/>
<dbReference type="SUPFAM" id="SSF48371">
    <property type="entry name" value="ARM repeat"/>
    <property type="match status" value="1"/>
</dbReference>
<dbReference type="InterPro" id="IPR001251">
    <property type="entry name" value="CRAL-TRIO_dom"/>
</dbReference>
<dbReference type="InterPro" id="IPR023152">
    <property type="entry name" value="RasGAP_CS"/>
</dbReference>
<dbReference type="SMART" id="SM00516">
    <property type="entry name" value="SEC14"/>
    <property type="match status" value="1"/>
</dbReference>
<dbReference type="InterPro" id="IPR011993">
    <property type="entry name" value="PH-like_dom_sf"/>
</dbReference>
<dbReference type="InterPro" id="IPR001936">
    <property type="entry name" value="RasGAP_dom"/>
</dbReference>
<evidence type="ECO:0000313" key="6">
    <source>
        <dbReference type="EMBL" id="KAG2178899.1"/>
    </source>
</evidence>
<dbReference type="OrthoDB" id="28245at2759"/>
<evidence type="ECO:0008006" key="8">
    <source>
        <dbReference type="Google" id="ProtNLM"/>
    </source>
</evidence>
<feature type="region of interest" description="Disordered" evidence="3">
    <location>
        <begin position="110"/>
        <end position="148"/>
    </location>
</feature>
<dbReference type="InterPro" id="IPR016024">
    <property type="entry name" value="ARM-type_fold"/>
</dbReference>
<evidence type="ECO:0000313" key="7">
    <source>
        <dbReference type="Proteomes" id="UP000654370"/>
    </source>
</evidence>
<protein>
    <recommendedName>
        <fullName evidence="8">Ras-GAP domain-containing protein</fullName>
    </recommendedName>
</protein>
<dbReference type="Pfam" id="PF21877">
    <property type="entry name" value="PH_NF1"/>
    <property type="match status" value="1"/>
</dbReference>
<dbReference type="PROSITE" id="PS00509">
    <property type="entry name" value="RAS_GTPASE_ACTIV_1"/>
    <property type="match status" value="1"/>
</dbReference>
<dbReference type="SUPFAM" id="SSF48350">
    <property type="entry name" value="GTPase activation domain, GAP"/>
    <property type="match status" value="1"/>
</dbReference>
<evidence type="ECO:0000259" key="4">
    <source>
        <dbReference type="PROSITE" id="PS50018"/>
    </source>
</evidence>
<reference evidence="6" key="1">
    <citation type="submission" date="2020-12" db="EMBL/GenBank/DDBJ databases">
        <title>Metabolic potential, ecology and presence of endohyphal bacteria is reflected in genomic diversity of Mucoromycotina.</title>
        <authorList>
            <person name="Muszewska A."/>
            <person name="Okrasinska A."/>
            <person name="Steczkiewicz K."/>
            <person name="Drgas O."/>
            <person name="Orlowska M."/>
            <person name="Perlinska-Lenart U."/>
            <person name="Aleksandrzak-Piekarczyk T."/>
            <person name="Szatraj K."/>
            <person name="Zielenkiewicz U."/>
            <person name="Pilsyk S."/>
            <person name="Malc E."/>
            <person name="Mieczkowski P."/>
            <person name="Kruszewska J.S."/>
            <person name="Biernat P."/>
            <person name="Pawlowska J."/>
        </authorList>
    </citation>
    <scope>NUCLEOTIDE SEQUENCE</scope>
    <source>
        <strain evidence="6">WA0000067209</strain>
    </source>
</reference>
<dbReference type="Proteomes" id="UP000654370">
    <property type="component" value="Unassembled WGS sequence"/>
</dbReference>
<keyword evidence="7" id="KW-1185">Reference proteome</keyword>
<evidence type="ECO:0000259" key="5">
    <source>
        <dbReference type="PROSITE" id="PS50191"/>
    </source>
</evidence>
<feature type="compositionally biased region" description="Polar residues" evidence="3">
    <location>
        <begin position="124"/>
        <end position="138"/>
    </location>
</feature>
<dbReference type="InterPro" id="IPR036865">
    <property type="entry name" value="CRAL-TRIO_dom_sf"/>
</dbReference>
<name>A0A8H7UH13_MORIS</name>
<dbReference type="GO" id="GO:0005096">
    <property type="term" value="F:GTPase activator activity"/>
    <property type="evidence" value="ECO:0007669"/>
    <property type="project" value="UniProtKB-KW"/>
</dbReference>
<accession>A0A8H7UH13</accession>
<dbReference type="CDD" id="cd00170">
    <property type="entry name" value="SEC14"/>
    <property type="match status" value="1"/>
</dbReference>
<evidence type="ECO:0000256" key="3">
    <source>
        <dbReference type="SAM" id="MobiDB-lite"/>
    </source>
</evidence>
<dbReference type="PROSITE" id="PS50018">
    <property type="entry name" value="RAS_GTPASE_ACTIV_2"/>
    <property type="match status" value="1"/>
</dbReference>
<dbReference type="EMBL" id="JAEPQZ010000007">
    <property type="protein sequence ID" value="KAG2178899.1"/>
    <property type="molecule type" value="Genomic_DNA"/>
</dbReference>
<dbReference type="SUPFAM" id="SSF52087">
    <property type="entry name" value="CRAL/TRIO domain"/>
    <property type="match status" value="1"/>
</dbReference>
<dbReference type="InterPro" id="IPR054071">
    <property type="entry name" value="PH_NF1"/>
</dbReference>
<dbReference type="InterPro" id="IPR008936">
    <property type="entry name" value="Rho_GTPase_activation_prot"/>
</dbReference>
<evidence type="ECO:0000256" key="2">
    <source>
        <dbReference type="ARBA" id="ARBA00022553"/>
    </source>
</evidence>
<gene>
    <name evidence="6" type="ORF">INT43_001746</name>
</gene>
<dbReference type="InterPro" id="IPR039360">
    <property type="entry name" value="Ras_GTPase"/>
</dbReference>